<evidence type="ECO:0000313" key="1">
    <source>
        <dbReference type="EMBL" id="CAG6620258.1"/>
    </source>
</evidence>
<dbReference type="AlphaFoldDB" id="A0A8D8Q0Q4"/>
<name>A0A8D8Q0Q4_9HEMI</name>
<sequence>MSYTTKLFVNGRHSLTARSQHNHSSFGTDKKITALLNLNEVEVPAETVSFYNIDSAQNFHFYCLKIFSDRYSFTNFPLSRMLGLKLKLFLFACYCASLFESKVFSSLSTCW</sequence>
<protein>
    <submittedName>
        <fullName evidence="1">Uncharacterized protein</fullName>
    </submittedName>
</protein>
<organism evidence="1">
    <name type="scientific">Cacopsylla melanoneura</name>
    <dbReference type="NCBI Taxonomy" id="428564"/>
    <lineage>
        <taxon>Eukaryota</taxon>
        <taxon>Metazoa</taxon>
        <taxon>Ecdysozoa</taxon>
        <taxon>Arthropoda</taxon>
        <taxon>Hexapoda</taxon>
        <taxon>Insecta</taxon>
        <taxon>Pterygota</taxon>
        <taxon>Neoptera</taxon>
        <taxon>Paraneoptera</taxon>
        <taxon>Hemiptera</taxon>
        <taxon>Sternorrhyncha</taxon>
        <taxon>Psylloidea</taxon>
        <taxon>Psyllidae</taxon>
        <taxon>Psyllinae</taxon>
        <taxon>Cacopsylla</taxon>
    </lineage>
</organism>
<proteinExistence type="predicted"/>
<reference evidence="1" key="1">
    <citation type="submission" date="2021-05" db="EMBL/GenBank/DDBJ databases">
        <authorList>
            <person name="Alioto T."/>
            <person name="Alioto T."/>
            <person name="Gomez Garrido J."/>
        </authorList>
    </citation>
    <scope>NUCLEOTIDE SEQUENCE</scope>
</reference>
<dbReference type="EMBL" id="HBUF01047340">
    <property type="protein sequence ID" value="CAG6620258.1"/>
    <property type="molecule type" value="Transcribed_RNA"/>
</dbReference>
<accession>A0A8D8Q0Q4</accession>